<dbReference type="Proteomes" id="UP000046395">
    <property type="component" value="Unassembled WGS sequence"/>
</dbReference>
<organism evidence="1 2">
    <name type="scientific">Trichuris muris</name>
    <name type="common">Mouse whipworm</name>
    <dbReference type="NCBI Taxonomy" id="70415"/>
    <lineage>
        <taxon>Eukaryota</taxon>
        <taxon>Metazoa</taxon>
        <taxon>Ecdysozoa</taxon>
        <taxon>Nematoda</taxon>
        <taxon>Enoplea</taxon>
        <taxon>Dorylaimia</taxon>
        <taxon>Trichinellida</taxon>
        <taxon>Trichuridae</taxon>
        <taxon>Trichuris</taxon>
    </lineage>
</organism>
<accession>A0A5S6QSY5</accession>
<name>A0A5S6QSY5_TRIMR</name>
<dbReference type="AlphaFoldDB" id="A0A5S6QSY5"/>
<proteinExistence type="predicted"/>
<sequence length="394" mass="44280">MRTSKRSYPILCVLSYWIRLNKVRLRFSARLRAFCLGFWREASGALVRLSAESVAVRQRPVTVGFLPFSAPFAQLPTGRINGHALGRRRSGDEFFLVESTFLPFRTGMQVRATRLPFLFRVFFQIVTARHRSRGVAHRKQLPCGDLFCPSTRAAGKTQETFVWALLALPFPLGTLAGRSRRRGHLSGRPQSRALLKSILRDLFNPVSAGQYASVSVFRLRFAKCATSPKPCRFPRGVATVEAPRGEGFSFSATLPFRPSLSTLSWVAEVEGIAVDPHLDKAKAKLPALAVQLQRAKHRLLGAILRRISRQEGIARMGPDKFFRKPARSVSRVRPILLDSISARLSLRHSASQSSWAVVRQFRPAAAVRDVHWENREKSLWPHPRGFRADAVPVQ</sequence>
<protein>
    <submittedName>
        <fullName evidence="2">Uncharacterized protein</fullName>
    </submittedName>
</protein>
<evidence type="ECO:0000313" key="1">
    <source>
        <dbReference type="Proteomes" id="UP000046395"/>
    </source>
</evidence>
<keyword evidence="1" id="KW-1185">Reference proteome</keyword>
<evidence type="ECO:0000313" key="2">
    <source>
        <dbReference type="WBParaSite" id="TMUE_2000010481.1"/>
    </source>
</evidence>
<dbReference type="WBParaSite" id="TMUE_2000010481.1">
    <property type="protein sequence ID" value="TMUE_2000010481.1"/>
    <property type="gene ID" value="WBGene00301014"/>
</dbReference>
<reference evidence="2" key="1">
    <citation type="submission" date="2019-12" db="UniProtKB">
        <authorList>
            <consortium name="WormBaseParasite"/>
        </authorList>
    </citation>
    <scope>IDENTIFICATION</scope>
</reference>